<sequence>MDEQIVDDDEVNSGVINSNAVRVDEKKRIDMEGSAGNEEHVWVGEDSDEEDREEEDDDEDDDDGEVAVIEDEDGHGADLEATEQIHASMAIIRPDVMQPIATTVSELVVSVTSTATASTSAPTGSNQPIDNYTVMEALVAPQISAVHRSQLMAFSNASILNGVDEATLSAGHRRHTNQAL</sequence>
<accession>A0A448WIM7</accession>
<gene>
    <name evidence="2" type="ORF">PXEA_LOCUS6150</name>
</gene>
<evidence type="ECO:0000313" key="2">
    <source>
        <dbReference type="EMBL" id="VEL12710.1"/>
    </source>
</evidence>
<protein>
    <submittedName>
        <fullName evidence="2">Uncharacterized protein</fullName>
    </submittedName>
</protein>
<feature type="compositionally biased region" description="Basic and acidic residues" evidence="1">
    <location>
        <begin position="27"/>
        <end position="43"/>
    </location>
</feature>
<feature type="compositionally biased region" description="Acidic residues" evidence="1">
    <location>
        <begin position="45"/>
        <end position="64"/>
    </location>
</feature>
<dbReference type="Proteomes" id="UP000784294">
    <property type="component" value="Unassembled WGS sequence"/>
</dbReference>
<dbReference type="EMBL" id="CAAALY010015584">
    <property type="protein sequence ID" value="VEL12710.1"/>
    <property type="molecule type" value="Genomic_DNA"/>
</dbReference>
<keyword evidence="3" id="KW-1185">Reference proteome</keyword>
<reference evidence="2" key="1">
    <citation type="submission" date="2018-11" db="EMBL/GenBank/DDBJ databases">
        <authorList>
            <consortium name="Pathogen Informatics"/>
        </authorList>
    </citation>
    <scope>NUCLEOTIDE SEQUENCE</scope>
</reference>
<evidence type="ECO:0000313" key="3">
    <source>
        <dbReference type="Proteomes" id="UP000784294"/>
    </source>
</evidence>
<feature type="region of interest" description="Disordered" evidence="1">
    <location>
        <begin position="27"/>
        <end position="64"/>
    </location>
</feature>
<evidence type="ECO:0000256" key="1">
    <source>
        <dbReference type="SAM" id="MobiDB-lite"/>
    </source>
</evidence>
<proteinExistence type="predicted"/>
<dbReference type="AlphaFoldDB" id="A0A448WIM7"/>
<organism evidence="2 3">
    <name type="scientific">Protopolystoma xenopodis</name>
    <dbReference type="NCBI Taxonomy" id="117903"/>
    <lineage>
        <taxon>Eukaryota</taxon>
        <taxon>Metazoa</taxon>
        <taxon>Spiralia</taxon>
        <taxon>Lophotrochozoa</taxon>
        <taxon>Platyhelminthes</taxon>
        <taxon>Monogenea</taxon>
        <taxon>Polyopisthocotylea</taxon>
        <taxon>Polystomatidea</taxon>
        <taxon>Polystomatidae</taxon>
        <taxon>Protopolystoma</taxon>
    </lineage>
</organism>
<name>A0A448WIM7_9PLAT</name>
<comment type="caution">
    <text evidence="2">The sequence shown here is derived from an EMBL/GenBank/DDBJ whole genome shotgun (WGS) entry which is preliminary data.</text>
</comment>